<dbReference type="InterPro" id="IPR008978">
    <property type="entry name" value="HSP20-like_chaperone"/>
</dbReference>
<evidence type="ECO:0000259" key="4">
    <source>
        <dbReference type="PROSITE" id="PS01031"/>
    </source>
</evidence>
<gene>
    <name evidence="5" type="ORF">GPUH_LOCUS11125</name>
</gene>
<dbReference type="GO" id="GO:0005634">
    <property type="term" value="C:nucleus"/>
    <property type="evidence" value="ECO:0007669"/>
    <property type="project" value="TreeGrafter"/>
</dbReference>
<dbReference type="EMBL" id="UYRT01078359">
    <property type="protein sequence ID" value="VDN18370.1"/>
    <property type="molecule type" value="Genomic_DNA"/>
</dbReference>
<evidence type="ECO:0000313" key="5">
    <source>
        <dbReference type="EMBL" id="VDN18370.1"/>
    </source>
</evidence>
<dbReference type="OrthoDB" id="1431247at2759"/>
<dbReference type="InterPro" id="IPR002068">
    <property type="entry name" value="A-crystallin/Hsp20_dom"/>
</dbReference>
<reference evidence="5 6" key="2">
    <citation type="submission" date="2018-11" db="EMBL/GenBank/DDBJ databases">
        <authorList>
            <consortium name="Pathogen Informatics"/>
        </authorList>
    </citation>
    <scope>NUCLEOTIDE SEQUENCE [LARGE SCALE GENOMIC DNA]</scope>
</reference>
<evidence type="ECO:0000313" key="7">
    <source>
        <dbReference type="WBParaSite" id="GPUH_0001113801-mRNA-1"/>
    </source>
</evidence>
<proteinExistence type="inferred from homology"/>
<dbReference type="AlphaFoldDB" id="A0A183DQY4"/>
<dbReference type="PROSITE" id="PS01031">
    <property type="entry name" value="SHSP"/>
    <property type="match status" value="1"/>
</dbReference>
<sequence>MALFAYRPCSAVWRPFPVEREFQWPAFPMERQVTDEKGRFAVELNVSAFRPEELAVKIRDREVSIEGHHEERSDQHGSIERRFVHKFLLPGTALPESVESSLSDDGILRITAQKKCAVEEVQSRNIPIQSIKN</sequence>
<evidence type="ECO:0000256" key="2">
    <source>
        <dbReference type="PROSITE-ProRule" id="PRU00285"/>
    </source>
</evidence>
<organism evidence="7">
    <name type="scientific">Gongylonema pulchrum</name>
    <dbReference type="NCBI Taxonomy" id="637853"/>
    <lineage>
        <taxon>Eukaryota</taxon>
        <taxon>Metazoa</taxon>
        <taxon>Ecdysozoa</taxon>
        <taxon>Nematoda</taxon>
        <taxon>Chromadorea</taxon>
        <taxon>Rhabditida</taxon>
        <taxon>Spirurina</taxon>
        <taxon>Spiruromorpha</taxon>
        <taxon>Spiruroidea</taxon>
        <taxon>Gongylonematidae</taxon>
        <taxon>Gongylonema</taxon>
    </lineage>
</organism>
<dbReference type="Gene3D" id="2.60.40.790">
    <property type="match status" value="1"/>
</dbReference>
<dbReference type="CDD" id="cd06526">
    <property type="entry name" value="metazoan_ACD"/>
    <property type="match status" value="1"/>
</dbReference>
<dbReference type="PANTHER" id="PTHR45640:SF13">
    <property type="entry name" value="HEAT SHOCK PROTEIN 22-RELATED"/>
    <property type="match status" value="1"/>
</dbReference>
<dbReference type="GO" id="GO:0005737">
    <property type="term" value="C:cytoplasm"/>
    <property type="evidence" value="ECO:0007669"/>
    <property type="project" value="TreeGrafter"/>
</dbReference>
<evidence type="ECO:0000313" key="6">
    <source>
        <dbReference type="Proteomes" id="UP000271098"/>
    </source>
</evidence>
<dbReference type="InterPro" id="IPR001436">
    <property type="entry name" value="Alpha-crystallin/sHSP_animal"/>
</dbReference>
<protein>
    <submittedName>
        <fullName evidence="7">SHSP domain-containing protein</fullName>
    </submittedName>
</protein>
<dbReference type="Pfam" id="PF00011">
    <property type="entry name" value="HSP20"/>
    <property type="match status" value="1"/>
</dbReference>
<comment type="similarity">
    <text evidence="2 3">Belongs to the small heat shock protein (HSP20) family.</text>
</comment>
<reference evidence="7" key="1">
    <citation type="submission" date="2016-06" db="UniProtKB">
        <authorList>
            <consortium name="WormBaseParasite"/>
        </authorList>
    </citation>
    <scope>IDENTIFICATION</scope>
</reference>
<dbReference type="SUPFAM" id="SSF49764">
    <property type="entry name" value="HSP20-like chaperones"/>
    <property type="match status" value="1"/>
</dbReference>
<evidence type="ECO:0000256" key="1">
    <source>
        <dbReference type="ARBA" id="ARBA00023016"/>
    </source>
</evidence>
<dbReference type="GO" id="GO:0042026">
    <property type="term" value="P:protein refolding"/>
    <property type="evidence" value="ECO:0007669"/>
    <property type="project" value="TreeGrafter"/>
</dbReference>
<dbReference type="GO" id="GO:0009408">
    <property type="term" value="P:response to heat"/>
    <property type="evidence" value="ECO:0007669"/>
    <property type="project" value="TreeGrafter"/>
</dbReference>
<keyword evidence="1" id="KW-0346">Stress response</keyword>
<dbReference type="WBParaSite" id="GPUH_0001113801-mRNA-1">
    <property type="protein sequence ID" value="GPUH_0001113801-mRNA-1"/>
    <property type="gene ID" value="GPUH_0001113801"/>
</dbReference>
<feature type="domain" description="SHSP" evidence="4">
    <location>
        <begin position="20"/>
        <end position="129"/>
    </location>
</feature>
<evidence type="ECO:0000256" key="3">
    <source>
        <dbReference type="RuleBase" id="RU003616"/>
    </source>
</evidence>
<dbReference type="Proteomes" id="UP000271098">
    <property type="component" value="Unassembled WGS sequence"/>
</dbReference>
<dbReference type="GO" id="GO:0051082">
    <property type="term" value="F:unfolded protein binding"/>
    <property type="evidence" value="ECO:0007669"/>
    <property type="project" value="TreeGrafter"/>
</dbReference>
<dbReference type="PRINTS" id="PR00299">
    <property type="entry name" value="ACRYSTALLIN"/>
</dbReference>
<accession>A0A183DQY4</accession>
<dbReference type="PANTHER" id="PTHR45640">
    <property type="entry name" value="HEAT SHOCK PROTEIN HSP-12.2-RELATED"/>
    <property type="match status" value="1"/>
</dbReference>
<name>A0A183DQY4_9BILA</name>
<keyword evidence="6" id="KW-1185">Reference proteome</keyword>